<keyword evidence="2" id="KW-1185">Reference proteome</keyword>
<reference evidence="1" key="1">
    <citation type="submission" date="2024-08" db="EMBL/GenBank/DDBJ databases">
        <title>Lentilactobacillus sp. nov., isolated from tree bark.</title>
        <authorList>
            <person name="Phuengjayaem S."/>
            <person name="Tanasupawat S."/>
        </authorList>
    </citation>
    <scope>NUCLEOTIDE SEQUENCE</scope>
    <source>
        <strain evidence="1">SPB1-3</strain>
    </source>
</reference>
<sequence length="423" mass="47082">MTKIDQQYIQELFIKYARVNTRSNPAVTDTPTTPGQVELAKAIVDDLRQLGLSQVAFDEPSGYVIASIASNVDADVTPIGYIAHLDTADFNAENINPQVHKNYDGKPIVLNAEENITLSSEQFPKLKRHIGETLITTDGTTLLGADDKAGIAEIIGMLKYYQDNPEVKHGPVFVGFGPDEEIGKGAKQFPVERFPVEFAYTLDNGDLGEIRPETFNASQAAIDVEGTAVHPGDAYGLLTNAITIANEIISQLPKDEVPEKSRGHEGFFLVTNLEATIDKAHFEIIIRDFDNDKFVEKENLLKKIVNDVNSELDRTRVQLVITEQYQNIWERIKANPYIINVVLDTMKRANIDSHIIPFRGGTDGNFITQKGIPTPNLFNGGDNFHGQYEYVTTESMAEIANFLVQLNDEHVKQTGHRNNQLVK</sequence>
<keyword evidence="1" id="KW-0031">Aminopeptidase</keyword>
<keyword evidence="1" id="KW-0378">Hydrolase</keyword>
<dbReference type="EMBL" id="CP168151">
    <property type="protein sequence ID" value="XFD39527.1"/>
    <property type="molecule type" value="Genomic_DNA"/>
</dbReference>
<keyword evidence="1" id="KW-0645">Protease</keyword>
<name>A0ACD5DDR8_9LACO</name>
<protein>
    <submittedName>
        <fullName evidence="1">Peptidase T</fullName>
        <ecNumber evidence="1">3.4.11.4</ecNumber>
    </submittedName>
</protein>
<proteinExistence type="predicted"/>
<evidence type="ECO:0000313" key="2">
    <source>
        <dbReference type="Proteomes" id="UP001149860"/>
    </source>
</evidence>
<accession>A0ACD5DDR8</accession>
<dbReference type="EC" id="3.4.11.4" evidence="1"/>
<evidence type="ECO:0000313" key="1">
    <source>
        <dbReference type="EMBL" id="XFD39527.1"/>
    </source>
</evidence>
<gene>
    <name evidence="1" type="primary">pepT</name>
    <name evidence="1" type="ORF">O0236_009035</name>
</gene>
<organism evidence="1 2">
    <name type="scientific">Lentilactobacillus terminaliae</name>
    <dbReference type="NCBI Taxonomy" id="3003483"/>
    <lineage>
        <taxon>Bacteria</taxon>
        <taxon>Bacillati</taxon>
        <taxon>Bacillota</taxon>
        <taxon>Bacilli</taxon>
        <taxon>Lactobacillales</taxon>
        <taxon>Lactobacillaceae</taxon>
        <taxon>Lentilactobacillus</taxon>
    </lineage>
</organism>
<dbReference type="Proteomes" id="UP001149860">
    <property type="component" value="Chromosome"/>
</dbReference>